<dbReference type="Proteomes" id="UP000499080">
    <property type="component" value="Unassembled WGS sequence"/>
</dbReference>
<evidence type="ECO:0000313" key="1">
    <source>
        <dbReference type="EMBL" id="GBO27097.1"/>
    </source>
</evidence>
<dbReference type="EMBL" id="BGPR01050083">
    <property type="protein sequence ID" value="GBO27097.1"/>
    <property type="molecule type" value="Genomic_DNA"/>
</dbReference>
<feature type="non-terminal residue" evidence="1">
    <location>
        <position position="83"/>
    </location>
</feature>
<accession>A0A4Y2VTH9</accession>
<dbReference type="OrthoDB" id="7537057at2759"/>
<evidence type="ECO:0008006" key="3">
    <source>
        <dbReference type="Google" id="ProtNLM"/>
    </source>
</evidence>
<reference evidence="1 2" key="1">
    <citation type="journal article" date="2019" name="Sci. Rep.">
        <title>Orb-weaving spider Araneus ventricosus genome elucidates the spidroin gene catalogue.</title>
        <authorList>
            <person name="Kono N."/>
            <person name="Nakamura H."/>
            <person name="Ohtoshi R."/>
            <person name="Moran D.A.P."/>
            <person name="Shinohara A."/>
            <person name="Yoshida Y."/>
            <person name="Fujiwara M."/>
            <person name="Mori M."/>
            <person name="Tomita M."/>
            <person name="Arakawa K."/>
        </authorList>
    </citation>
    <scope>NUCLEOTIDE SEQUENCE [LARGE SCALE GENOMIC DNA]</scope>
</reference>
<sequence>MAHTTRLTLKRRTVSYLKGSLEAHSLKKKNMVTAKDVFLMVRRKKTSILLDAKENTTVHELKKMIAAITKVLPENQQLYKDDE</sequence>
<comment type="caution">
    <text evidence="1">The sequence shown here is derived from an EMBL/GenBank/DDBJ whole genome shotgun (WGS) entry which is preliminary data.</text>
</comment>
<dbReference type="GO" id="GO:0006368">
    <property type="term" value="P:transcription elongation by RNA polymerase II"/>
    <property type="evidence" value="ECO:0007669"/>
    <property type="project" value="InterPro"/>
</dbReference>
<proteinExistence type="predicted"/>
<dbReference type="PANTHER" id="PTHR13248:SF4">
    <property type="entry name" value="ELONGIN B"/>
    <property type="match status" value="1"/>
</dbReference>
<dbReference type="SUPFAM" id="SSF54236">
    <property type="entry name" value="Ubiquitin-like"/>
    <property type="match status" value="1"/>
</dbReference>
<dbReference type="AlphaFoldDB" id="A0A4Y2VTH9"/>
<dbReference type="GO" id="GO:0070449">
    <property type="term" value="C:elongin complex"/>
    <property type="evidence" value="ECO:0007669"/>
    <property type="project" value="InterPro"/>
</dbReference>
<organism evidence="1 2">
    <name type="scientific">Araneus ventricosus</name>
    <name type="common">Orbweaver spider</name>
    <name type="synonym">Epeira ventricosa</name>
    <dbReference type="NCBI Taxonomy" id="182803"/>
    <lineage>
        <taxon>Eukaryota</taxon>
        <taxon>Metazoa</taxon>
        <taxon>Ecdysozoa</taxon>
        <taxon>Arthropoda</taxon>
        <taxon>Chelicerata</taxon>
        <taxon>Arachnida</taxon>
        <taxon>Araneae</taxon>
        <taxon>Araneomorphae</taxon>
        <taxon>Entelegynae</taxon>
        <taxon>Araneoidea</taxon>
        <taxon>Araneidae</taxon>
        <taxon>Araneus</taxon>
    </lineage>
</organism>
<protein>
    <recommendedName>
        <fullName evidence="3">Elongin-B</fullName>
    </recommendedName>
</protein>
<keyword evidence="2" id="KW-1185">Reference proteome</keyword>
<dbReference type="GO" id="GO:0030891">
    <property type="term" value="C:VCB complex"/>
    <property type="evidence" value="ECO:0007669"/>
    <property type="project" value="InterPro"/>
</dbReference>
<name>A0A4Y2VTH9_ARAVE</name>
<dbReference type="PANTHER" id="PTHR13248">
    <property type="entry name" value="TRANSCRIPTION ELONGATION FACTOR B POLYPEPTIDE 2"/>
    <property type="match status" value="1"/>
</dbReference>
<evidence type="ECO:0000313" key="2">
    <source>
        <dbReference type="Proteomes" id="UP000499080"/>
    </source>
</evidence>
<gene>
    <name evidence="1" type="ORF">AVEN_11426_1</name>
</gene>
<dbReference type="InterPro" id="IPR039049">
    <property type="entry name" value="ELOB"/>
</dbReference>
<dbReference type="Gene3D" id="3.10.20.90">
    <property type="entry name" value="Phosphatidylinositol 3-kinase Catalytic Subunit, Chain A, domain 1"/>
    <property type="match status" value="1"/>
</dbReference>
<dbReference type="InterPro" id="IPR029071">
    <property type="entry name" value="Ubiquitin-like_domsf"/>
</dbReference>